<reference evidence="1 2" key="1">
    <citation type="submission" date="2018-11" db="EMBL/GenBank/DDBJ databases">
        <title>Novel bacteria species description.</title>
        <authorList>
            <person name="Han J.-H."/>
        </authorList>
    </citation>
    <scope>NUCLEOTIDE SEQUENCE [LARGE SCALE GENOMIC DNA]</scope>
    <source>
        <strain evidence="1 2">KCTC23259</strain>
    </source>
</reference>
<gene>
    <name evidence="1" type="ORF">EGI31_08635</name>
</gene>
<organism evidence="1 2">
    <name type="scientific">Lacihabitans soyangensis</name>
    <dbReference type="NCBI Taxonomy" id="869394"/>
    <lineage>
        <taxon>Bacteria</taxon>
        <taxon>Pseudomonadati</taxon>
        <taxon>Bacteroidota</taxon>
        <taxon>Cytophagia</taxon>
        <taxon>Cytophagales</taxon>
        <taxon>Leadbetterellaceae</taxon>
        <taxon>Lacihabitans</taxon>
    </lineage>
</organism>
<dbReference type="Proteomes" id="UP001204144">
    <property type="component" value="Unassembled WGS sequence"/>
</dbReference>
<evidence type="ECO:0000313" key="1">
    <source>
        <dbReference type="EMBL" id="MCP9763019.1"/>
    </source>
</evidence>
<proteinExistence type="predicted"/>
<keyword evidence="2" id="KW-1185">Reference proteome</keyword>
<evidence type="ECO:0008006" key="3">
    <source>
        <dbReference type="Google" id="ProtNLM"/>
    </source>
</evidence>
<dbReference type="SUPFAM" id="SSF69304">
    <property type="entry name" value="Tricorn protease N-terminal domain"/>
    <property type="match status" value="1"/>
</dbReference>
<dbReference type="RefSeq" id="WP_255036802.1">
    <property type="nucleotide sequence ID" value="NZ_RJUF01000019.1"/>
</dbReference>
<protein>
    <recommendedName>
        <fullName evidence="3">T9SS C-terminal target domain-containing protein</fullName>
    </recommendedName>
</protein>
<sequence length="275" mass="31540">MIIYKLYLFLFALKTATCSCNYEVKNAFFVKSKPKIEKTGKFPVCIGENSGLSKAWQDGYYWTHNDSGGSPELYMVNAEGLMFDTLDVPNSVNIDWEDLAKDTKGNIYIGDFGNNSNRRNDLTIYKRGYYGVEQIKFRYADQTPADSLNRVFDCEAFFWKNDSLYLFTKSWNKGKKLTKLYVLPDKPGEYSVMPKDQVYFKAQVTGADISPDGTKYALITYGKLMIYGIENGQVNFKKPLKCVKIGKNQTEAVVFENNSKIVFTNEQRKIYSIEI</sequence>
<name>A0AAE3H2X7_9BACT</name>
<accession>A0AAE3H2X7</accession>
<dbReference type="EMBL" id="RJUF01000019">
    <property type="protein sequence ID" value="MCP9763019.1"/>
    <property type="molecule type" value="Genomic_DNA"/>
</dbReference>
<comment type="caution">
    <text evidence="1">The sequence shown here is derived from an EMBL/GenBank/DDBJ whole genome shotgun (WGS) entry which is preliminary data.</text>
</comment>
<evidence type="ECO:0000313" key="2">
    <source>
        <dbReference type="Proteomes" id="UP001204144"/>
    </source>
</evidence>
<dbReference type="AlphaFoldDB" id="A0AAE3H2X7"/>